<keyword evidence="3" id="KW-1185">Reference proteome</keyword>
<organism evidence="2 3">
    <name type="scientific">Albugo candida</name>
    <dbReference type="NCBI Taxonomy" id="65357"/>
    <lineage>
        <taxon>Eukaryota</taxon>
        <taxon>Sar</taxon>
        <taxon>Stramenopiles</taxon>
        <taxon>Oomycota</taxon>
        <taxon>Peronosporomycetes</taxon>
        <taxon>Albuginales</taxon>
        <taxon>Albuginaceae</taxon>
        <taxon>Albugo</taxon>
    </lineage>
</organism>
<dbReference type="Proteomes" id="UP000053237">
    <property type="component" value="Unassembled WGS sequence"/>
</dbReference>
<dbReference type="OrthoDB" id="2104158at2759"/>
<accession>A0A024GA65</accession>
<evidence type="ECO:0000256" key="1">
    <source>
        <dbReference type="SAM" id="Coils"/>
    </source>
</evidence>
<sequence>MATREGWASRLSNLTLNENTDTEDSQKDLRSAIESLQGILILQRTKKKRNKSIDANLASRTEQIAWYGTISKQLDEESQKVLRFLRSGMNMTEEYIPFDQLTSNRLSWLQILRAAGNELVQSQEYRAARRFFYDPMYRLLIKSTKTIDPKTTILSSMEIMGIELCIDAIYKSAYCQFQDALPSDRVIRQISTYHTICEAIRLAREGLEIAVNASHCQADSISKSGLKHKFAWLVMNGINWIVYMVKQLQSSTCRSFIATGEVEAHSARIYSEQVLVPFLTYCLLCIESQLMLSTVQFLKYRMYLYQLIVDMYLRLSQEAFSLEMIKNYITAASKCVNRADNSVKRLRKVEEYDLPLPSNVETCLKFAESIVRFLIARIRVAEFGCAQVLSKLEKKIPTEKLTKAEKNDIATWTFTEEIVGKVLSIESEKIIVLIDHLCKLNLDNLSSDPWKQWHKALVSYLYKSLDPFLKLFIEKVNAGTDNDDGKEAERNLSLTLPIVSHLSILGHFYTSRMLTELEVLLQTLSTRRSIVWIDSMENSIAERIQLEITMYESLDRFEQKLSEMELVHDSIQVDDFESIQKHTFDICRAITACIRFRSKRCQYKCDTIPSHLKDWLIDIALSLWKRFECSIYSIAKMIEKTQLTSENEVMQHQIGRDVLVTIHETLTAVNFDDMPFRASITLRLAILLHNQRNLTDTAQLLRNEVGRIGLERGRLIIYSYQRNQSDDSNSLKRDVGRSFGCAYEALVASEYDLYTLLFRTELEILEGSLRDSSSQSSGKCVNSTEKILREDIRHNGYLSHSYYLQKLHNVCTNAKLSSTTDQKILDSASTLLNDLYLNLEAIEKQEEKLIQIPMSNSDLNKSRNCEHATSPSRSKRLLPPKIICQSSTSVIVRYQPKCDVNWTEHKATCVECIPSYYKLYGDVAKASTRLSMNSISLPGTGIRLPIDTVRSKGIQISGLNPNEKYVFALAAFDDKNEILFGGIGHALSVVALNPFPMIILNYSIAKICASLYQQIPRHKSDAHESLRKKLRASSLRSAGAVYASITKRRGSEIEKEDAQNRHASLWKQHPFHQHLLSHDVVSRLSVTELKACVSSISLMSESTRIESFLDTSARERSPLLLNSLKYARISLIGSELAFMYADNVSAMTLLIHSYRFLLPWLDLTKSAMIRPNVSCTKSWIFEALVTIFESSLLIIDTFGDQDEYLLAMTACTAFELVQISALKSYRLPTMLNLLRGMRDKKAWKKCKEVACLREILSLIELGTSFTFATNLTPQLATTASKQNTGNTAIKSLEPDTVTYFTSIEECAENCRNSNMTFQNVVTKLLPEGHSFKLDVACKLCHIALQHELDLNDQESLLSTTILDRIVSNLKLKMKINASMKLRKYINAFGPRGLEITCSQEDEPEDQNEGSHSPSDDQYLALWCGEYFFLHVIRLYRISMRAHHQHNTQAGNLHIHKVHQSWPLKDCFEQCLPKSTSKTECTSDDEDEKKLGGFVDIIEMISLCSRCFVYAEAWRCVRDSIKYLWNTLFVTWTSPEDSVWSAYALEHLVHCIDSLIVRIECLCEKTTAEITPCLPWISELLTFTLNVLIKNQAWHDVIAVAGRYHKALVSAASMKSICCTSFSAASLKFLEKWASRLVVVQKHSISAQSALQKSHEGIDSGTDDSEKLLLTAETVDLHPLRSEGVSMQRLSEKVESEKSECQRMMEDCQRLRRAILFCKKERPSPSKMAKVSIAYQRCLKLCCEKLEKMYISRGFCELGDLQWHFKQKELAVESWQDGIDYIFEVVNVLESWPQSHREIEMIDIDSKLLCRIIQINGNQSDSHAQRAWISLHAIVLLGRLVFTQSSSNLMVQHSVLGAHLIRLLLAHFCIIHPTRAFLYGSYDIGSMQELWPGHPLLCGEGSCVSPLSLILSILSFVSVLLPFSAGAGKYSQQSSFLVAGLMTTTPLETLALPAITLYESISRHHIQDLIHSVNAKRLKVEALTLAGRFGEALTQWSEIEQVTKTSAWAFASSCTLQRLLTCWTIHSANTLVETLRCFTKSHFDVDDSGISEFVGWVESIDLVVLRSQFDAQINDCVLVSLLFTTLMRLIASISSAVVGLSNAGIIMEGFSVRIVAATDKLISSLAENVQDHKAHRFCVTDWNGFGFLIMDLTSLRIQLAIAHFQWKLALSLCDDALKCKTERSSALKGEPNPNYPSPLSLESRVPPWAFYIPHHQRLEIHILRLSILLPNRLYCDVVTEAEILLNSGEKDGTSVHLIVQLAFLQMRAYLHLGDLGASNERIEWILNQCRIHSLKQSLLYVQTLRASNELELLRLNHGPIPNQNALFDLYQNVVTKLAEAESIVDRLLEEVGWCGLSHPIDRSVNISLSALPIFTIIKLDFAQVFLSIHPFKKPKDYEKILVKIDQGLQSAKQAVNNTHSIRVRLLLLKGMIQRRLHTLHSSSFASHEIIRVFKEAITCCIQSGNHDRVLLRTAFIELVAFFVYQWEHTQHHPSSFQQAYRFMELARIVQEQEELLPRISEQCEKIAFDNIELMPSLVMDRLRHFSAVKDTDPSDNTQAVSSTQLINLLIYSYHRRDTFADSFAYHDAITNALHRFLITNYPAYAANCVPADDLANNGSKIPPLFMCWDQAYPLTSNSCSLYVMRYKDEDFRVLKHLIFTRQQRTLLLKLGQNARAIRREAEASSSHEALSAYTERWTKLLIDLQSVCEECAEKPNTTTEQLLLPGDSDTAEIRDLSLQRLSWLQLFLECDRSVCLWEDEALCHFLWRIFETIQSK</sequence>
<evidence type="ECO:0000313" key="3">
    <source>
        <dbReference type="Proteomes" id="UP000053237"/>
    </source>
</evidence>
<dbReference type="PANTHER" id="PTHR33487:SF1">
    <property type="entry name" value="CILIA- AND FLAGELLA-ASSOCIATED PROTEIN 54"/>
    <property type="match status" value="1"/>
</dbReference>
<name>A0A024GA65_9STRA</name>
<dbReference type="InParanoid" id="A0A024GA65"/>
<dbReference type="GO" id="GO:0060271">
    <property type="term" value="P:cilium assembly"/>
    <property type="evidence" value="ECO:0007669"/>
    <property type="project" value="TreeGrafter"/>
</dbReference>
<reference evidence="2 3" key="1">
    <citation type="submission" date="2012-05" db="EMBL/GenBank/DDBJ databases">
        <title>Recombination and specialization in a pathogen metapopulation.</title>
        <authorList>
            <person name="Gardiner A."/>
            <person name="Kemen E."/>
            <person name="Schultz-Larsen T."/>
            <person name="MacLean D."/>
            <person name="Van Oosterhout C."/>
            <person name="Jones J.D.G."/>
        </authorList>
    </citation>
    <scope>NUCLEOTIDE SEQUENCE [LARGE SCALE GENOMIC DNA]</scope>
    <source>
        <strain evidence="2 3">Ac Nc2</strain>
    </source>
</reference>
<feature type="coiled-coil region" evidence="1">
    <location>
        <begin position="1686"/>
        <end position="1713"/>
    </location>
</feature>
<keyword evidence="1" id="KW-0175">Coiled coil</keyword>
<protein>
    <recommendedName>
        <fullName evidence="4">Separase</fullName>
    </recommendedName>
</protein>
<dbReference type="STRING" id="65357.A0A024GA65"/>
<comment type="caution">
    <text evidence="2">The sequence shown here is derived from an EMBL/GenBank/DDBJ whole genome shotgun (WGS) entry which is preliminary data.</text>
</comment>
<proteinExistence type="predicted"/>
<evidence type="ECO:0008006" key="4">
    <source>
        <dbReference type="Google" id="ProtNLM"/>
    </source>
</evidence>
<dbReference type="EMBL" id="CAIX01000045">
    <property type="protein sequence ID" value="CCI43227.1"/>
    <property type="molecule type" value="Genomic_DNA"/>
</dbReference>
<evidence type="ECO:0000313" key="2">
    <source>
        <dbReference type="EMBL" id="CCI43227.1"/>
    </source>
</evidence>
<gene>
    <name evidence="2" type="ORF">BN9_040110</name>
</gene>
<dbReference type="PANTHER" id="PTHR33487">
    <property type="entry name" value="CILIA- AND FLAGELLA-ASSOCIATED PROTEIN 54"/>
    <property type="match status" value="1"/>
</dbReference>